<feature type="binding site" evidence="9">
    <location>
        <position position="91"/>
    </location>
    <ligand>
        <name>Zn(2+)</name>
        <dbReference type="ChEBI" id="CHEBI:29105"/>
        <label>1</label>
    </ligand>
</feature>
<dbReference type="STRING" id="985053.VMUT_1537"/>
<dbReference type="GO" id="GO:0016811">
    <property type="term" value="F:hydrolase activity, acting on carbon-nitrogen (but not peptide) bonds, in linear amides"/>
    <property type="evidence" value="ECO:0007669"/>
    <property type="project" value="UniProtKB-UniRule"/>
</dbReference>
<dbReference type="UniPathway" id="UPA00033">
    <property type="reaction ID" value="UER00039"/>
</dbReference>
<evidence type="ECO:0000256" key="5">
    <source>
        <dbReference type="ARBA" id="ARBA00022801"/>
    </source>
</evidence>
<dbReference type="SUPFAM" id="SSF55031">
    <property type="entry name" value="Bacterial exopeptidase dimerisation domain"/>
    <property type="match status" value="1"/>
</dbReference>
<dbReference type="Gene3D" id="3.40.630.10">
    <property type="entry name" value="Zn peptidases"/>
    <property type="match status" value="1"/>
</dbReference>
<keyword evidence="5 9" id="KW-0378">Hydrolase</keyword>
<dbReference type="InterPro" id="IPR010175">
    <property type="entry name" value="LysK"/>
</dbReference>
<protein>
    <recommendedName>
        <fullName evidence="9">Putative [LysW]-lysine/[LysW]-ornithine hydrolase</fullName>
        <ecNumber evidence="9">3.5.1.130</ecNumber>
        <ecNumber evidence="9">3.5.1.132</ecNumber>
    </recommendedName>
</protein>
<keyword evidence="3 9" id="KW-0028">Amino-acid biosynthesis</keyword>
<keyword evidence="4 9" id="KW-0479">Metal-binding</keyword>
<feature type="binding site" evidence="9">
    <location>
        <position position="147"/>
    </location>
    <ligand>
        <name>Zn(2+)</name>
        <dbReference type="ChEBI" id="CHEBI:29105"/>
        <label>1</label>
    </ligand>
</feature>
<comment type="cofactor">
    <cofactor evidence="9">
        <name>Zn(2+)</name>
        <dbReference type="ChEBI" id="CHEBI:29105"/>
    </cofactor>
    <cofactor evidence="9">
        <name>Co(2+)</name>
        <dbReference type="ChEBI" id="CHEBI:48828"/>
    </cofactor>
    <text evidence="9">Binds 2 Zn(2+) or Co(2+) ions per subunit.</text>
</comment>
<comment type="catalytic activity">
    <reaction evidence="9">
        <text>[amino-group carrier protein]-C-terminal-gamma-(L-ornithyl)-L-glutamate + H2O = [amino-group carrier protein]-C-terminal-L-glutamate + L-ornithine</text>
        <dbReference type="Rhea" id="RHEA:52676"/>
        <dbReference type="Rhea" id="RHEA-COMP:9693"/>
        <dbReference type="Rhea" id="RHEA-COMP:13328"/>
        <dbReference type="ChEBI" id="CHEBI:15377"/>
        <dbReference type="ChEBI" id="CHEBI:46911"/>
        <dbReference type="ChEBI" id="CHEBI:78525"/>
        <dbReference type="ChEBI" id="CHEBI:136763"/>
        <dbReference type="EC" id="3.5.1.132"/>
    </reaction>
</comment>
<dbReference type="GO" id="GO:0008270">
    <property type="term" value="F:zinc ion binding"/>
    <property type="evidence" value="ECO:0007669"/>
    <property type="project" value="UniProtKB-UniRule"/>
</dbReference>
<comment type="pathway">
    <text evidence="9">Amino-acid biosynthesis; L-arginine biosynthesis.</text>
</comment>
<feature type="active site" description="Proton acceptor" evidence="9">
    <location>
        <position position="121"/>
    </location>
</feature>
<reference evidence="11 12" key="1">
    <citation type="journal article" date="2011" name="J. Bacteriol.">
        <title>Complete genome sequence of 'Vulcanisaeta moutnovskia' strain 768-28, a novel member of the hyperthermophilic crenarchaeal genus vulcanisaeta.</title>
        <authorList>
            <person name="Gumerov V.M."/>
            <person name="Mardanov A.V."/>
            <person name="Beletsky A.V."/>
            <person name="Prokofeva M.I."/>
            <person name="Bonch-Osmolovskaya E.A."/>
            <person name="Ravin N.V."/>
            <person name="Skryabin K.G."/>
        </authorList>
    </citation>
    <scope>NUCLEOTIDE SEQUENCE [LARGE SCALE GENOMIC DNA]</scope>
    <source>
        <strain evidence="11 12">768-28</strain>
    </source>
</reference>
<comment type="subcellular location">
    <subcellularLocation>
        <location evidence="9">Cytoplasm</location>
    </subcellularLocation>
</comment>
<comment type="pathway">
    <text evidence="9">Amino-acid biosynthesis; L-lysine biosynthesis via AAA pathway; L-lysine from L-alpha-aminoadipate (Thermus route): step 5/5.</text>
</comment>
<dbReference type="InterPro" id="IPR036264">
    <property type="entry name" value="Bact_exopeptidase_dim_dom"/>
</dbReference>
<comment type="similarity">
    <text evidence="9">Belongs to the peptidase M20A family. LysK subfamily.</text>
</comment>
<dbReference type="InterPro" id="IPR050072">
    <property type="entry name" value="Peptidase_M20A"/>
</dbReference>
<dbReference type="Pfam" id="PF07687">
    <property type="entry name" value="M20_dimer"/>
    <property type="match status" value="1"/>
</dbReference>
<dbReference type="Proteomes" id="UP000007485">
    <property type="component" value="Chromosome"/>
</dbReference>
<evidence type="ECO:0000256" key="4">
    <source>
        <dbReference type="ARBA" id="ARBA00022723"/>
    </source>
</evidence>
<dbReference type="OrthoDB" id="133929at2157"/>
<comment type="catalytic activity">
    <reaction evidence="9">
        <text>[amino-group carrier protein]-C-terminal-gamma-(L-lysyl)-L-glutamate + H2O = [amino-group carrier protein]-C-terminal-L-glutamate + L-lysine</text>
        <dbReference type="Rhea" id="RHEA:48684"/>
        <dbReference type="Rhea" id="RHEA-COMP:9693"/>
        <dbReference type="Rhea" id="RHEA-COMP:9715"/>
        <dbReference type="ChEBI" id="CHEBI:15377"/>
        <dbReference type="ChEBI" id="CHEBI:32551"/>
        <dbReference type="ChEBI" id="CHEBI:78525"/>
        <dbReference type="ChEBI" id="CHEBI:78526"/>
        <dbReference type="EC" id="3.5.1.130"/>
    </reaction>
</comment>
<dbReference type="Pfam" id="PF01546">
    <property type="entry name" value="Peptidase_M20"/>
    <property type="match status" value="1"/>
</dbReference>
<feature type="binding site" evidence="9">
    <location>
        <position position="67"/>
    </location>
    <ligand>
        <name>Zn(2+)</name>
        <dbReference type="ChEBI" id="CHEBI:29105"/>
        <label>1</label>
    </ligand>
</feature>
<evidence type="ECO:0000256" key="7">
    <source>
        <dbReference type="ARBA" id="ARBA00023154"/>
    </source>
</evidence>
<evidence type="ECO:0000313" key="11">
    <source>
        <dbReference type="EMBL" id="ADY01741.1"/>
    </source>
</evidence>
<evidence type="ECO:0000256" key="9">
    <source>
        <dbReference type="HAMAP-Rule" id="MF_01120"/>
    </source>
</evidence>
<organism evidence="11 12">
    <name type="scientific">Vulcanisaeta moutnovskia (strain 768-28)</name>
    <dbReference type="NCBI Taxonomy" id="985053"/>
    <lineage>
        <taxon>Archaea</taxon>
        <taxon>Thermoproteota</taxon>
        <taxon>Thermoprotei</taxon>
        <taxon>Thermoproteales</taxon>
        <taxon>Thermoproteaceae</taxon>
        <taxon>Vulcanisaeta</taxon>
    </lineage>
</organism>
<keyword evidence="6 9" id="KW-0862">Zinc</keyword>
<dbReference type="PANTHER" id="PTHR43808">
    <property type="entry name" value="ACETYLORNITHINE DEACETYLASE"/>
    <property type="match status" value="1"/>
</dbReference>
<proteinExistence type="inferred from homology"/>
<dbReference type="HOGENOM" id="CLU_021802_2_0_2"/>
<evidence type="ECO:0000256" key="2">
    <source>
        <dbReference type="ARBA" id="ARBA00022571"/>
    </source>
</evidence>
<dbReference type="GO" id="GO:0050897">
    <property type="term" value="F:cobalt ion binding"/>
    <property type="evidence" value="ECO:0007669"/>
    <property type="project" value="UniProtKB-UniRule"/>
</dbReference>
<keyword evidence="12" id="KW-1185">Reference proteome</keyword>
<dbReference type="InterPro" id="IPR002933">
    <property type="entry name" value="Peptidase_M20"/>
</dbReference>
<feature type="binding site" evidence="9">
    <location>
        <position position="328"/>
    </location>
    <ligand>
        <name>Zn(2+)</name>
        <dbReference type="ChEBI" id="CHEBI:29105"/>
        <label>2</label>
    </ligand>
</feature>
<dbReference type="KEGG" id="vmo:VMUT_1537"/>
<keyword evidence="2 9" id="KW-0055">Arginine biosynthesis</keyword>
<evidence type="ECO:0000256" key="6">
    <source>
        <dbReference type="ARBA" id="ARBA00022833"/>
    </source>
</evidence>
<dbReference type="UniPathway" id="UPA00068"/>
<feature type="domain" description="Peptidase M20 dimerisation" evidence="10">
    <location>
        <begin position="159"/>
        <end position="254"/>
    </location>
</feature>
<dbReference type="EC" id="3.5.1.132" evidence="9"/>
<gene>
    <name evidence="9" type="primary">lysK</name>
    <name evidence="11" type="ordered locus">VMUT_1537</name>
</gene>
<sequence>MAFSDEAMLKLLMESLSIYSPTGEEHELAEFLRDLLIMNGFNAAIDDVGNVIAIKGEGKPVLWLHAHMDTVPGFIEVRREGDKIIGRGASDDKGPLMAMTMAFMEADLPKGTLVLTAVVHEEGDSLGTANLIRSNHVPRPDGIVVGEPTGVNKVVTKYRGGSKVDVSISTRGGHASNPDLESNSILIAMRVYDRLREYLKAGTNYEDFLVTPTIMNCGEADNMIPSNCRLVLDIRIPPGKSCDEVRNAVSKLSAEFGSNVVINVRWCTEPVEVPIDNPTARAISRAIIKVLNEKPMLARKWGTSDMNDLVQLTRNLVAYGPGDGLMSHSMEEYILISDYLNAVKIYKQAIIEFMNMYR</sequence>
<dbReference type="GO" id="GO:0005737">
    <property type="term" value="C:cytoplasm"/>
    <property type="evidence" value="ECO:0007669"/>
    <property type="project" value="UniProtKB-SubCell"/>
</dbReference>
<dbReference type="EMBL" id="CP002529">
    <property type="protein sequence ID" value="ADY01741.1"/>
    <property type="molecule type" value="Genomic_DNA"/>
</dbReference>
<dbReference type="eggNOG" id="arCOG01107">
    <property type="taxonomic scope" value="Archaea"/>
</dbReference>
<dbReference type="PANTHER" id="PTHR43808:SF28">
    <property type="entry name" value="[LYSW]-LYSINE_[LYSW]-ORNITHINE HYDROLASE"/>
    <property type="match status" value="1"/>
</dbReference>
<accession>F0QTM8</accession>
<dbReference type="SUPFAM" id="SSF53187">
    <property type="entry name" value="Zn-dependent exopeptidases"/>
    <property type="match status" value="1"/>
</dbReference>
<name>F0QTM8_VULM7</name>
<evidence type="ECO:0000256" key="1">
    <source>
        <dbReference type="ARBA" id="ARBA00022490"/>
    </source>
</evidence>
<evidence type="ECO:0000313" key="12">
    <source>
        <dbReference type="Proteomes" id="UP000007485"/>
    </source>
</evidence>
<keyword evidence="7 9" id="KW-0457">Lysine biosynthesis</keyword>
<dbReference type="Gene3D" id="3.30.70.360">
    <property type="match status" value="1"/>
</dbReference>
<evidence type="ECO:0000256" key="8">
    <source>
        <dbReference type="ARBA" id="ARBA00023285"/>
    </source>
</evidence>
<feature type="active site" evidence="9">
    <location>
        <position position="69"/>
    </location>
</feature>
<dbReference type="GO" id="GO:0042450">
    <property type="term" value="P:L-arginine biosynthetic process via ornithine"/>
    <property type="evidence" value="ECO:0007669"/>
    <property type="project" value="UniProtKB-UniRule"/>
</dbReference>
<comment type="function">
    <text evidence="9">Catalyzes the release of L-lysine from [LysW]-gamma-L-lysine and the release of L-ornithine from [LysW]-L-ornithine.</text>
</comment>
<dbReference type="GO" id="GO:0019878">
    <property type="term" value="P:lysine biosynthetic process via aminoadipic acid"/>
    <property type="evidence" value="ECO:0007669"/>
    <property type="project" value="UniProtKB-UniRule"/>
</dbReference>
<dbReference type="RefSeq" id="WP_013604903.1">
    <property type="nucleotide sequence ID" value="NC_015151.1"/>
</dbReference>
<dbReference type="EC" id="3.5.1.130" evidence="9"/>
<feature type="binding site" evidence="9">
    <location>
        <position position="122"/>
    </location>
    <ligand>
        <name>Zn(2+)</name>
        <dbReference type="ChEBI" id="CHEBI:29105"/>
        <label>2</label>
    </ligand>
</feature>
<dbReference type="HAMAP" id="MF_01120">
    <property type="entry name" value="LysK"/>
    <property type="match status" value="1"/>
</dbReference>
<keyword evidence="1 9" id="KW-0963">Cytoplasm</keyword>
<dbReference type="GeneID" id="10289189"/>
<evidence type="ECO:0000256" key="3">
    <source>
        <dbReference type="ARBA" id="ARBA00022605"/>
    </source>
</evidence>
<dbReference type="NCBIfam" id="TIGR01902">
    <property type="entry name" value="dapE-lys-deAc"/>
    <property type="match status" value="1"/>
</dbReference>
<dbReference type="AlphaFoldDB" id="F0QTM8"/>
<keyword evidence="8 9" id="KW-0170">Cobalt</keyword>
<feature type="binding site" evidence="9">
    <location>
        <position position="91"/>
    </location>
    <ligand>
        <name>Zn(2+)</name>
        <dbReference type="ChEBI" id="CHEBI:29105"/>
        <label>2</label>
    </ligand>
</feature>
<evidence type="ECO:0000259" key="10">
    <source>
        <dbReference type="Pfam" id="PF07687"/>
    </source>
</evidence>
<dbReference type="InterPro" id="IPR011650">
    <property type="entry name" value="Peptidase_M20_dimer"/>
</dbReference>